<reference evidence="1" key="1">
    <citation type="submission" date="2025-02" db="EMBL/GenBank/DDBJ databases">
        <title>Complete genome sequences of 52 Bacillus and Priestia strains isolated from West-African fermentations and 26 reference strains from the DSMZ collection.</title>
        <authorList>
            <person name="Wiedenbein E.S."/>
            <person name="Canoy T.S."/>
            <person name="Hui Y."/>
            <person name="Parkouda C."/>
            <person name="Dawende C."/>
            <person name="Ametefe E."/>
            <person name="Jespersen L."/>
            <person name="Nielsen D.S."/>
        </authorList>
    </citation>
    <scope>NUCLEOTIDE SEQUENCE</scope>
    <source>
        <strain evidence="1">PRO122</strain>
    </source>
</reference>
<organism evidence="1 2">
    <name type="scientific">Bacillus subtilis</name>
    <dbReference type="NCBI Taxonomy" id="1423"/>
    <lineage>
        <taxon>Bacteria</taxon>
        <taxon>Bacillati</taxon>
        <taxon>Bacillota</taxon>
        <taxon>Bacilli</taxon>
        <taxon>Bacillales</taxon>
        <taxon>Bacillaceae</taxon>
        <taxon>Bacillus</taxon>
    </lineage>
</organism>
<protein>
    <submittedName>
        <fullName evidence="1">Peptidoglycan-binding domain-containing protein</fullName>
    </submittedName>
</protein>
<evidence type="ECO:0000313" key="1">
    <source>
        <dbReference type="EMBL" id="XRL91219.1"/>
    </source>
</evidence>
<sequence>MKAELPDYAKLPYLDADKTYKSGDTGTNVKVAQKMLKALGYKVKVNSTYDQDFVSVVKQFQKKEKLNETGILTGDTTTKLMIELQKKLSDNDTQMEKAIEALKKEM</sequence>
<dbReference type="Proteomes" id="UP001217185">
    <property type="component" value="Chromosome"/>
</dbReference>
<evidence type="ECO:0000313" key="2">
    <source>
        <dbReference type="Proteomes" id="UP001217185"/>
    </source>
</evidence>
<accession>A0AC62A3G2</accession>
<name>A0AC62A3G2_BACIU</name>
<gene>
    <name evidence="1" type="ORF">P5658_26315</name>
</gene>
<dbReference type="EMBL" id="CP121756">
    <property type="protein sequence ID" value="XRL91219.1"/>
    <property type="molecule type" value="Genomic_DNA"/>
</dbReference>
<proteinExistence type="predicted"/>